<evidence type="ECO:0000313" key="10">
    <source>
        <dbReference type="Proteomes" id="UP000068243"/>
    </source>
</evidence>
<evidence type="ECO:0000259" key="8">
    <source>
        <dbReference type="SMART" id="SM00906"/>
    </source>
</evidence>
<dbReference type="OrthoDB" id="3364175at2759"/>
<dbReference type="SMART" id="SM00906">
    <property type="entry name" value="Fungal_trans"/>
    <property type="match status" value="1"/>
</dbReference>
<dbReference type="PANTHER" id="PTHR41517:SF1">
    <property type="entry name" value="CUPIN"/>
    <property type="match status" value="1"/>
</dbReference>
<evidence type="ECO:0000313" key="9">
    <source>
        <dbReference type="EMBL" id="GAQ45918.1"/>
    </source>
</evidence>
<keyword evidence="3" id="KW-0805">Transcription regulation</keyword>
<keyword evidence="2" id="KW-0560">Oxidoreductase</keyword>
<feature type="transmembrane region" description="Helical" evidence="7">
    <location>
        <begin position="825"/>
        <end position="847"/>
    </location>
</feature>
<dbReference type="GO" id="GO:0006351">
    <property type="term" value="P:DNA-templated transcription"/>
    <property type="evidence" value="ECO:0007669"/>
    <property type="project" value="InterPro"/>
</dbReference>
<comment type="caution">
    <text evidence="9">The sequence shown here is derived from an EMBL/GenBank/DDBJ whole genome shotgun (WGS) entry which is preliminary data.</text>
</comment>
<feature type="region of interest" description="Disordered" evidence="6">
    <location>
        <begin position="341"/>
        <end position="366"/>
    </location>
</feature>
<dbReference type="VEuPathDB" id="FungiDB:ATCC64974_52590"/>
<accession>A0A117E2N5</accession>
<dbReference type="VEuPathDB" id="FungiDB:ATCC64974_110990"/>
<dbReference type="PANTHER" id="PTHR41517">
    <property type="entry name" value="1,2-DIOXYGENASE PROTEIN-RELATED"/>
    <property type="match status" value="1"/>
</dbReference>
<keyword evidence="5" id="KW-0539">Nucleus</keyword>
<dbReference type="CDD" id="cd06992">
    <property type="entry name" value="cupin_GDO-like_C"/>
    <property type="match status" value="1"/>
</dbReference>
<dbReference type="Pfam" id="PF04082">
    <property type="entry name" value="Fungal_trans"/>
    <property type="match status" value="1"/>
</dbReference>
<evidence type="ECO:0000256" key="3">
    <source>
        <dbReference type="ARBA" id="ARBA00023015"/>
    </source>
</evidence>
<evidence type="ECO:0000256" key="2">
    <source>
        <dbReference type="ARBA" id="ARBA00023002"/>
    </source>
</evidence>
<dbReference type="GO" id="GO:0003677">
    <property type="term" value="F:DNA binding"/>
    <property type="evidence" value="ECO:0007669"/>
    <property type="project" value="InterPro"/>
</dbReference>
<dbReference type="InterPro" id="IPR013096">
    <property type="entry name" value="Cupin_2"/>
</dbReference>
<dbReference type="SUPFAM" id="SSF51182">
    <property type="entry name" value="RmlC-like cupins"/>
    <property type="match status" value="1"/>
</dbReference>
<dbReference type="GO" id="GO:0008270">
    <property type="term" value="F:zinc ion binding"/>
    <property type="evidence" value="ECO:0007669"/>
    <property type="project" value="InterPro"/>
</dbReference>
<keyword evidence="7" id="KW-1133">Transmembrane helix</keyword>
<dbReference type="AlphaFoldDB" id="A0A117E2N5"/>
<keyword evidence="1" id="KW-0223">Dioxygenase</keyword>
<dbReference type="GO" id="GO:0051213">
    <property type="term" value="F:dioxygenase activity"/>
    <property type="evidence" value="ECO:0007669"/>
    <property type="project" value="UniProtKB-KW"/>
</dbReference>
<evidence type="ECO:0000256" key="6">
    <source>
        <dbReference type="SAM" id="MobiDB-lite"/>
    </source>
</evidence>
<keyword evidence="7" id="KW-0472">Membrane</keyword>
<gene>
    <name evidence="9" type="ORF">ABL_08579</name>
</gene>
<dbReference type="InterPro" id="IPR011051">
    <property type="entry name" value="RmlC_Cupin_sf"/>
</dbReference>
<dbReference type="EMBL" id="BCMY01000018">
    <property type="protein sequence ID" value="GAQ45918.1"/>
    <property type="molecule type" value="Genomic_DNA"/>
</dbReference>
<dbReference type="OMA" id="WTIHGLA"/>
<dbReference type="VEuPathDB" id="FungiDB:ASPNIDRAFT2_1128360"/>
<name>A0A117E2N5_ASPNG</name>
<keyword evidence="7" id="KW-0812">Transmembrane</keyword>
<sequence>MVYVAEDLQNGDTAECLLKSLEGSRTLPLWTQMSRLNPPKPNPTAVPFLWKYQSIRPNLLRAGNLITEKQAERRVLMLINPTRDTLYAGLQLVMPNEVAPAHRHTAFAMRFIIEGNGGYTAVHGQRIQMQQGDVILTPPWNYHDHGKDGSGPMIWLDGLDLPSFRHFPVHFVEHYSESRYPAENVDSSTSPIVFSWKVMKATLDGIKVSRVLGGCAERLNAGCSSPARRETTSAVYHVITGSGYSVIGKEKLVWEKGDTFCVPSWYKYQHFAGTQRVYLYRFDDRPMIEALGFYRSEDMNIKTPEVDYLQALESRLNKLEESMSTVKDGLSGLSSRVEQCCHAPTHSKEPVDNARKHTPFPDLAGTEDSVDAMGAITLVEEDDSGFFGPSSNVTFIRHLRRAIGHTLTIQGSTEGLPSDTSTYNGGFVSASRPPSPRAQSGGVRPEMTENDIFALPPSAEMLRLITQYFTDTGLMFPYIHPPTFLETYDTMLRQNFTRVRRTWLGLLNMVLAMAIITTTPGGAPANVRMAESDVFYQRSLKLCGKEILRGTTLEVVQYLLLMGQYLQGTQKSVQAWTVHGLAVKAALQLGLHSKDASRAFPRLAQEMRLRTWFGCVILDRTLSMTFGRPAAIPNSYVKLELPVCDITVDSLSVVDEQTSSLSLALYNATITLYNQIWNAIDVLYGQNLGCDPPLSVSQTVAHVFSLEQELFAWERQLPNSLGLIKLYGVEEAHKEAASDYDLVSLRFRIVLTLRFSNYRLLLHRPVLIQFLDACGRSEADTQQLQLLKQLGLSSMKICADSTMEIIDLVHDIVHRSEKRPNLLGAWWFSLYYTFNAALVILGILLVCREKGISGQLVGVVDEIRTYPFRAVAALLKLDTGNRMVDRCRLYLETFIRTSGLYGIDELSLNYLVAPSMESVMPPTTGLDISPLGMEFGEFMVDEDLYVPMAPG</sequence>
<feature type="compositionally biased region" description="Basic and acidic residues" evidence="6">
    <location>
        <begin position="346"/>
        <end position="355"/>
    </location>
</feature>
<dbReference type="Gene3D" id="2.60.120.10">
    <property type="entry name" value="Jelly Rolls"/>
    <property type="match status" value="2"/>
</dbReference>
<dbReference type="CDD" id="cd12148">
    <property type="entry name" value="fungal_TF_MHR"/>
    <property type="match status" value="1"/>
</dbReference>
<dbReference type="InterPro" id="IPR014710">
    <property type="entry name" value="RmlC-like_jellyroll"/>
</dbReference>
<dbReference type="InterPro" id="IPR047183">
    <property type="entry name" value="GDO-like"/>
</dbReference>
<protein>
    <submittedName>
        <fullName evidence="9">C6 transcription factor</fullName>
    </submittedName>
</protein>
<proteinExistence type="predicted"/>
<evidence type="ECO:0000256" key="5">
    <source>
        <dbReference type="ARBA" id="ARBA00023242"/>
    </source>
</evidence>
<keyword evidence="4" id="KW-0804">Transcription</keyword>
<dbReference type="InterPro" id="IPR007219">
    <property type="entry name" value="XnlR_reg_dom"/>
</dbReference>
<dbReference type="CDD" id="cd02216">
    <property type="entry name" value="cupin_GDO-like_N"/>
    <property type="match status" value="1"/>
</dbReference>
<organism evidence="9 10">
    <name type="scientific">Aspergillus niger</name>
    <dbReference type="NCBI Taxonomy" id="5061"/>
    <lineage>
        <taxon>Eukaryota</taxon>
        <taxon>Fungi</taxon>
        <taxon>Dikarya</taxon>
        <taxon>Ascomycota</taxon>
        <taxon>Pezizomycotina</taxon>
        <taxon>Eurotiomycetes</taxon>
        <taxon>Eurotiomycetidae</taxon>
        <taxon>Eurotiales</taxon>
        <taxon>Aspergillaceae</taxon>
        <taxon>Aspergillus</taxon>
        <taxon>Aspergillus subgen. Circumdati</taxon>
    </lineage>
</organism>
<reference evidence="10" key="1">
    <citation type="journal article" date="2016" name="Genome Announc.">
        <title>Draft genome sequence of Aspergillus niger strain An76.</title>
        <authorList>
            <person name="Gong W."/>
            <person name="Cheng Z."/>
            <person name="Zhang H."/>
            <person name="Liu L."/>
            <person name="Gao P."/>
            <person name="Wang L."/>
        </authorList>
    </citation>
    <scope>NUCLEOTIDE SEQUENCE [LARGE SCALE GENOMIC DNA]</scope>
    <source>
        <strain evidence="10">An76</strain>
    </source>
</reference>
<dbReference type="VEuPathDB" id="FungiDB:M747DRAFT_273311"/>
<dbReference type="Proteomes" id="UP000068243">
    <property type="component" value="Unassembled WGS sequence"/>
</dbReference>
<dbReference type="VEuPathDB" id="FungiDB:An18g01040"/>
<evidence type="ECO:0000256" key="1">
    <source>
        <dbReference type="ARBA" id="ARBA00022964"/>
    </source>
</evidence>
<evidence type="ECO:0000256" key="7">
    <source>
        <dbReference type="SAM" id="Phobius"/>
    </source>
</evidence>
<dbReference type="Pfam" id="PF07883">
    <property type="entry name" value="Cupin_2"/>
    <property type="match status" value="1"/>
</dbReference>
<feature type="domain" description="Xylanolytic transcriptional activator regulatory" evidence="8">
    <location>
        <begin position="575"/>
        <end position="648"/>
    </location>
</feature>
<evidence type="ECO:0000256" key="4">
    <source>
        <dbReference type="ARBA" id="ARBA00023163"/>
    </source>
</evidence>